<protein>
    <recommendedName>
        <fullName evidence="4">MAPEG family protein</fullName>
    </recommendedName>
</protein>
<dbReference type="EMBL" id="CP020373">
    <property type="protein sequence ID" value="AZQ10244.1"/>
    <property type="molecule type" value="Genomic_DNA"/>
</dbReference>
<evidence type="ECO:0000256" key="1">
    <source>
        <dbReference type="SAM" id="Phobius"/>
    </source>
</evidence>
<feature type="transmembrane region" description="Helical" evidence="1">
    <location>
        <begin position="111"/>
        <end position="130"/>
    </location>
</feature>
<keyword evidence="1" id="KW-1133">Transmembrane helix</keyword>
<organism evidence="2 3">
    <name type="scientific">Shewanella khirikhana</name>
    <dbReference type="NCBI Taxonomy" id="1965282"/>
    <lineage>
        <taxon>Bacteria</taxon>
        <taxon>Pseudomonadati</taxon>
        <taxon>Pseudomonadota</taxon>
        <taxon>Gammaproteobacteria</taxon>
        <taxon>Alteromonadales</taxon>
        <taxon>Shewanellaceae</taxon>
        <taxon>Shewanella</taxon>
    </lineage>
</organism>
<keyword evidence="1" id="KW-0812">Transmembrane</keyword>
<reference evidence="3" key="1">
    <citation type="submission" date="2017-03" db="EMBL/GenBank/DDBJ databases">
        <title>Full genome sequence of a non-lethal Shewanella isolate that potentiates virulence of Vibio parahaemolyticus causing acute hepatopancreatic necrosis disease (AHPND) in shrimp.</title>
        <authorList>
            <person name="Prachumwat A."/>
            <person name="Sritunyalucksana K."/>
        </authorList>
    </citation>
    <scope>NUCLEOTIDE SEQUENCE [LARGE SCALE GENOMIC DNA]</scope>
    <source>
        <strain evidence="3">TH2012</strain>
    </source>
</reference>
<evidence type="ECO:0008006" key="4">
    <source>
        <dbReference type="Google" id="ProtNLM"/>
    </source>
</evidence>
<keyword evidence="3" id="KW-1185">Reference proteome</keyword>
<feature type="transmembrane region" description="Helical" evidence="1">
    <location>
        <begin position="45"/>
        <end position="64"/>
    </location>
</feature>
<sequence length="133" mass="14699">MVFVAFFLAAFQLVWLWRCYLDSKADSRSMRPPGQLLNSHGCDFNGAMAGSFLLLLTSLSLLLIPIGFGLIPRSQAMVFICLHALVQGVMGIWLAGLAWLGELPNRLGERWLWLLCLVLFATLMAASGMIPMP</sequence>
<name>A0ABM7D1B9_9GAMM</name>
<gene>
    <name evidence="2" type="ORF">STH12_01108</name>
</gene>
<feature type="transmembrane region" description="Helical" evidence="1">
    <location>
        <begin position="76"/>
        <end position="99"/>
    </location>
</feature>
<accession>A0ABM7D1B9</accession>
<evidence type="ECO:0000313" key="2">
    <source>
        <dbReference type="EMBL" id="AZQ10244.1"/>
    </source>
</evidence>
<evidence type="ECO:0000313" key="3">
    <source>
        <dbReference type="Proteomes" id="UP000278437"/>
    </source>
</evidence>
<proteinExistence type="predicted"/>
<keyword evidence="1" id="KW-0472">Membrane</keyword>
<dbReference type="Proteomes" id="UP000278437">
    <property type="component" value="Chromosome"/>
</dbReference>